<sequence>MSAKQVIKTSNAPDPVGPYNQAIKAGDFIYCSGQIAIDPDLNEITCLGDIEKETIQVLKNLAEVLKAGGAKIEDVIKTTIYLTDLSNFQIVNKIYSDFFNVENPPARACVEVSSLPKGVLVEIDCVAFLD</sequence>
<comment type="similarity">
    <text evidence="1">Belongs to the RutC family.</text>
</comment>
<dbReference type="RefSeq" id="WP_032523691.1">
    <property type="nucleotide sequence ID" value="NZ_CP138934.1"/>
</dbReference>
<accession>A0A0A1ZL09</accession>
<reference evidence="3" key="1">
    <citation type="journal article" date="2014" name="Sci. Data">
        <title>Genomes of diverse isolates of the marine cyanobacterium Prochlorococcus.</title>
        <authorList>
            <person name="Biller S."/>
            <person name="Berube P."/>
            <person name="Thompson J."/>
            <person name="Kelly L."/>
            <person name="Roggensack S."/>
            <person name="Awad L."/>
            <person name="Roache-Johnson K."/>
            <person name="Ding H."/>
            <person name="Giovannoni S.J."/>
            <person name="Moore L.R."/>
            <person name="Chisholm S.W."/>
        </authorList>
    </citation>
    <scope>NUCLEOTIDE SEQUENCE [LARGE SCALE GENOMIC DNA]</scope>
    <source>
        <strain evidence="3">GP2</strain>
    </source>
</reference>
<dbReference type="Proteomes" id="UP000030598">
    <property type="component" value="Unassembled WGS sequence"/>
</dbReference>
<dbReference type="STRING" id="59925.EU91_0051"/>
<dbReference type="NCBIfam" id="TIGR00004">
    <property type="entry name" value="Rid family detoxifying hydrolase"/>
    <property type="match status" value="1"/>
</dbReference>
<dbReference type="InterPro" id="IPR035959">
    <property type="entry name" value="RutC-like_sf"/>
</dbReference>
<evidence type="ECO:0000256" key="1">
    <source>
        <dbReference type="ARBA" id="ARBA00010552"/>
    </source>
</evidence>
<name>A0A0A1ZL09_PROMR</name>
<dbReference type="InterPro" id="IPR019897">
    <property type="entry name" value="RidA_CS"/>
</dbReference>
<dbReference type="OrthoDB" id="9803101at2"/>
<gene>
    <name evidence="2" type="ORF">EU91_0051</name>
</gene>
<dbReference type="EMBL" id="JNAH01000002">
    <property type="protein sequence ID" value="KGF88939.1"/>
    <property type="molecule type" value="Genomic_DNA"/>
</dbReference>
<evidence type="ECO:0000313" key="3">
    <source>
        <dbReference type="Proteomes" id="UP000030598"/>
    </source>
</evidence>
<proteinExistence type="inferred from homology"/>
<dbReference type="GO" id="GO:0005829">
    <property type="term" value="C:cytosol"/>
    <property type="evidence" value="ECO:0007669"/>
    <property type="project" value="TreeGrafter"/>
</dbReference>
<organism evidence="2 3">
    <name type="scientific">Prochlorococcus marinus str. GP2</name>
    <dbReference type="NCBI Taxonomy" id="59925"/>
    <lineage>
        <taxon>Bacteria</taxon>
        <taxon>Bacillati</taxon>
        <taxon>Cyanobacteriota</taxon>
        <taxon>Cyanophyceae</taxon>
        <taxon>Synechococcales</taxon>
        <taxon>Prochlorococcaceae</taxon>
        <taxon>Prochlorococcus</taxon>
    </lineage>
</organism>
<dbReference type="SUPFAM" id="SSF55298">
    <property type="entry name" value="YjgF-like"/>
    <property type="match status" value="1"/>
</dbReference>
<protein>
    <submittedName>
        <fullName evidence="2">Endoribonuclease L-PSP</fullName>
    </submittedName>
</protein>
<comment type="caution">
    <text evidence="2">The sequence shown here is derived from an EMBL/GenBank/DDBJ whole genome shotgun (WGS) entry which is preliminary data.</text>
</comment>
<dbReference type="Gene3D" id="3.30.1330.40">
    <property type="entry name" value="RutC-like"/>
    <property type="match status" value="1"/>
</dbReference>
<dbReference type="Pfam" id="PF01042">
    <property type="entry name" value="Ribonuc_L-PSP"/>
    <property type="match status" value="1"/>
</dbReference>
<dbReference type="eggNOG" id="COG0251">
    <property type="taxonomic scope" value="Bacteria"/>
</dbReference>
<dbReference type="PANTHER" id="PTHR11803:SF58">
    <property type="entry name" value="PROTEIN HMF1-RELATED"/>
    <property type="match status" value="1"/>
</dbReference>
<evidence type="ECO:0000313" key="2">
    <source>
        <dbReference type="EMBL" id="KGF88939.1"/>
    </source>
</evidence>
<dbReference type="InterPro" id="IPR006175">
    <property type="entry name" value="YjgF/YER057c/UK114"/>
</dbReference>
<dbReference type="PANTHER" id="PTHR11803">
    <property type="entry name" value="2-IMINOBUTANOATE/2-IMINOPROPANOATE DEAMINASE RIDA"/>
    <property type="match status" value="1"/>
</dbReference>
<dbReference type="AlphaFoldDB" id="A0A0A1ZL09"/>
<dbReference type="CDD" id="cd00448">
    <property type="entry name" value="YjgF_YER057c_UK114_family"/>
    <property type="match status" value="1"/>
</dbReference>
<dbReference type="PROSITE" id="PS01094">
    <property type="entry name" value="UPF0076"/>
    <property type="match status" value="1"/>
</dbReference>
<dbReference type="GO" id="GO:0019239">
    <property type="term" value="F:deaminase activity"/>
    <property type="evidence" value="ECO:0007669"/>
    <property type="project" value="TreeGrafter"/>
</dbReference>
<dbReference type="FunFam" id="3.30.1330.40:FF:000001">
    <property type="entry name" value="L-PSP family endoribonuclease"/>
    <property type="match status" value="1"/>
</dbReference>
<dbReference type="InterPro" id="IPR006056">
    <property type="entry name" value="RidA"/>
</dbReference>